<keyword evidence="4" id="KW-0813">Transport</keyword>
<keyword evidence="7" id="KW-0762">Sugar transport</keyword>
<dbReference type="PANTHER" id="PTHR43702:SF3">
    <property type="entry name" value="PROTEIN TSGA"/>
    <property type="match status" value="1"/>
</dbReference>
<evidence type="ECO:0000256" key="4">
    <source>
        <dbReference type="ARBA" id="ARBA00022448"/>
    </source>
</evidence>
<feature type="transmembrane region" description="Helical" evidence="11">
    <location>
        <begin position="375"/>
        <end position="395"/>
    </location>
</feature>
<proteinExistence type="inferred from homology"/>
<reference evidence="12 13" key="1">
    <citation type="submission" date="2020-08" db="EMBL/GenBank/DDBJ databases">
        <title>Edaphobacter telluris sp. nov. and Acidobacterium dinghuensis sp. nov., two acidobacteria isolated from forest soil.</title>
        <authorList>
            <person name="Fu J."/>
            <person name="Qiu L."/>
        </authorList>
    </citation>
    <scope>NUCLEOTIDE SEQUENCE [LARGE SCALE GENOMIC DNA]</scope>
    <source>
        <strain evidence="12">4Y35</strain>
    </source>
</reference>
<feature type="transmembrane region" description="Helical" evidence="11">
    <location>
        <begin position="283"/>
        <end position="305"/>
    </location>
</feature>
<keyword evidence="10 11" id="KW-0472">Membrane</keyword>
<feature type="transmembrane region" description="Helical" evidence="11">
    <location>
        <begin position="401"/>
        <end position="420"/>
    </location>
</feature>
<evidence type="ECO:0000256" key="3">
    <source>
        <dbReference type="ARBA" id="ARBA00009120"/>
    </source>
</evidence>
<feature type="transmembrane region" description="Helical" evidence="11">
    <location>
        <begin position="112"/>
        <end position="134"/>
    </location>
</feature>
<name>A0A7G8BLN2_9BACT</name>
<accession>A0A7G8BLN2</accession>
<dbReference type="KEGG" id="adin:H7849_05750"/>
<keyword evidence="13" id="KW-1185">Reference proteome</keyword>
<comment type="function">
    <text evidence="1">Intake of glucose and galactose.</text>
</comment>
<keyword evidence="5" id="KW-1003">Cell membrane</keyword>
<evidence type="ECO:0000256" key="8">
    <source>
        <dbReference type="ARBA" id="ARBA00022692"/>
    </source>
</evidence>
<dbReference type="NCBIfam" id="TIGR01272">
    <property type="entry name" value="gluP"/>
    <property type="match status" value="1"/>
</dbReference>
<dbReference type="SUPFAM" id="SSF103473">
    <property type="entry name" value="MFS general substrate transporter"/>
    <property type="match status" value="1"/>
</dbReference>
<dbReference type="GO" id="GO:0005886">
    <property type="term" value="C:plasma membrane"/>
    <property type="evidence" value="ECO:0007669"/>
    <property type="project" value="UniProtKB-SubCell"/>
</dbReference>
<comment type="subcellular location">
    <subcellularLocation>
        <location evidence="2">Cell inner membrane</location>
        <topology evidence="2">Multi-pass membrane protein</topology>
    </subcellularLocation>
</comment>
<keyword evidence="8 11" id="KW-0812">Transmembrane</keyword>
<evidence type="ECO:0000256" key="9">
    <source>
        <dbReference type="ARBA" id="ARBA00022989"/>
    </source>
</evidence>
<protein>
    <submittedName>
        <fullName evidence="12">Sugar MFS transporter</fullName>
    </submittedName>
</protein>
<feature type="transmembrane region" description="Helical" evidence="11">
    <location>
        <begin position="342"/>
        <end position="363"/>
    </location>
</feature>
<evidence type="ECO:0000256" key="6">
    <source>
        <dbReference type="ARBA" id="ARBA00022519"/>
    </source>
</evidence>
<dbReference type="InterPro" id="IPR011701">
    <property type="entry name" value="MFS"/>
</dbReference>
<evidence type="ECO:0000256" key="2">
    <source>
        <dbReference type="ARBA" id="ARBA00004429"/>
    </source>
</evidence>
<organism evidence="12 13">
    <name type="scientific">Alloacidobacterium dinghuense</name>
    <dbReference type="NCBI Taxonomy" id="2763107"/>
    <lineage>
        <taxon>Bacteria</taxon>
        <taxon>Pseudomonadati</taxon>
        <taxon>Acidobacteriota</taxon>
        <taxon>Terriglobia</taxon>
        <taxon>Terriglobales</taxon>
        <taxon>Acidobacteriaceae</taxon>
        <taxon>Alloacidobacterium</taxon>
    </lineage>
</organism>
<comment type="similarity">
    <text evidence="3">Belongs to the major facilitator superfamily. FHS transporter (TC 2.A.1.7) family.</text>
</comment>
<feature type="transmembrane region" description="Helical" evidence="11">
    <location>
        <begin position="205"/>
        <end position="224"/>
    </location>
</feature>
<dbReference type="Proteomes" id="UP000515312">
    <property type="component" value="Chromosome"/>
</dbReference>
<dbReference type="InterPro" id="IPR036259">
    <property type="entry name" value="MFS_trans_sf"/>
</dbReference>
<feature type="transmembrane region" description="Helical" evidence="11">
    <location>
        <begin position="24"/>
        <end position="44"/>
    </location>
</feature>
<gene>
    <name evidence="12" type="ORF">H7849_05750</name>
</gene>
<keyword evidence="9 11" id="KW-1133">Transmembrane helix</keyword>
<feature type="transmembrane region" description="Helical" evidence="11">
    <location>
        <begin position="317"/>
        <end position="336"/>
    </location>
</feature>
<dbReference type="InterPro" id="IPR005964">
    <property type="entry name" value="Glc/Gal_transptr_bac"/>
</dbReference>
<feature type="transmembrane region" description="Helical" evidence="11">
    <location>
        <begin position="56"/>
        <end position="78"/>
    </location>
</feature>
<dbReference type="AlphaFoldDB" id="A0A7G8BLN2"/>
<evidence type="ECO:0000256" key="10">
    <source>
        <dbReference type="ARBA" id="ARBA00023136"/>
    </source>
</evidence>
<dbReference type="Pfam" id="PF07690">
    <property type="entry name" value="MFS_1"/>
    <property type="match status" value="1"/>
</dbReference>
<dbReference type="InterPro" id="IPR050375">
    <property type="entry name" value="MFS_TsgA-like"/>
</dbReference>
<dbReference type="GO" id="GO:0005354">
    <property type="term" value="F:galactose transmembrane transporter activity"/>
    <property type="evidence" value="ECO:0007669"/>
    <property type="project" value="InterPro"/>
</dbReference>
<evidence type="ECO:0000256" key="7">
    <source>
        <dbReference type="ARBA" id="ARBA00022597"/>
    </source>
</evidence>
<evidence type="ECO:0000256" key="5">
    <source>
        <dbReference type="ARBA" id="ARBA00022475"/>
    </source>
</evidence>
<evidence type="ECO:0000313" key="12">
    <source>
        <dbReference type="EMBL" id="QNI33452.1"/>
    </source>
</evidence>
<dbReference type="GO" id="GO:1904659">
    <property type="term" value="P:D-glucose transmembrane transport"/>
    <property type="evidence" value="ECO:0007669"/>
    <property type="project" value="InterPro"/>
</dbReference>
<dbReference type="EMBL" id="CP060394">
    <property type="protein sequence ID" value="QNI33452.1"/>
    <property type="molecule type" value="Genomic_DNA"/>
</dbReference>
<keyword evidence="6" id="KW-0997">Cell inner membrane</keyword>
<dbReference type="RefSeq" id="WP_186744890.1">
    <property type="nucleotide sequence ID" value="NZ_CP060394.1"/>
</dbReference>
<evidence type="ECO:0000256" key="1">
    <source>
        <dbReference type="ARBA" id="ARBA00003321"/>
    </source>
</evidence>
<feature type="transmembrane region" description="Helical" evidence="11">
    <location>
        <begin position="244"/>
        <end position="263"/>
    </location>
</feature>
<sequence>MASRPVAATSKVSAAVTPNYSRPLAIVASLFFIMGFLTCLNDILIPHLKSIFDLSYARAMLIQFAFFSAYFLFSVPWTKIVNNFGYQVTMVVSLLTIALGAFLFIPAASNASYLLFLGALLVLAGGITGLQVSANPYVDLLGKPETASSRLDLVQAFNSLGTTIAPKIGGLLILSVAPLAVDELRRLSPAALHFYRLQQAASVKMPYTFIGITLLLLAVLIGFLKLPKVETIAAVPGREANDSIWWHPNLVFGAIGIFAYVGAEVSIGSFLVSYLGLPEIANLSAKTAAGYVSFYWGSAMVGRFVGAPLLERFKPGYLLALCAVAAATLVIASMALTGHIAMWTILAVGFFNSIMFPTIFSLGEAELGPLSGTGSGLLNVAIVGGAIIPVLQGLIADHAGLHHAFVLPVVCYLYILLYALKGSKPNSERCLVRAGCVILSRSAARVKFSSSASMSAAFWKRTSIVGSKLKPS</sequence>
<feature type="transmembrane region" description="Helical" evidence="11">
    <location>
        <begin position="84"/>
        <end position="105"/>
    </location>
</feature>
<evidence type="ECO:0000313" key="13">
    <source>
        <dbReference type="Proteomes" id="UP000515312"/>
    </source>
</evidence>
<dbReference type="CDD" id="cd17394">
    <property type="entry name" value="MFS_FucP_like"/>
    <property type="match status" value="1"/>
</dbReference>
<evidence type="ECO:0000256" key="11">
    <source>
        <dbReference type="SAM" id="Phobius"/>
    </source>
</evidence>
<dbReference type="Gene3D" id="1.20.1250.20">
    <property type="entry name" value="MFS general substrate transporter like domains"/>
    <property type="match status" value="2"/>
</dbReference>
<dbReference type="PANTHER" id="PTHR43702">
    <property type="entry name" value="L-FUCOSE-PROTON SYMPORTER"/>
    <property type="match status" value="1"/>
</dbReference>
<dbReference type="GO" id="GO:0055056">
    <property type="term" value="F:D-glucose transmembrane transporter activity"/>
    <property type="evidence" value="ECO:0007669"/>
    <property type="project" value="InterPro"/>
</dbReference>